<dbReference type="Proteomes" id="UP000198723">
    <property type="component" value="Unassembled WGS sequence"/>
</dbReference>
<dbReference type="Gene3D" id="1.10.740.10">
    <property type="entry name" value="Transferase Inhibitor Protein From Tn5, Chain"/>
    <property type="match status" value="1"/>
</dbReference>
<dbReference type="AlphaFoldDB" id="A0A1C3YA06"/>
<dbReference type="InterPro" id="IPR014737">
    <property type="entry name" value="Transposase_Tn5-like_C"/>
</dbReference>
<dbReference type="SUPFAM" id="SSF53098">
    <property type="entry name" value="Ribonuclease H-like"/>
    <property type="match status" value="1"/>
</dbReference>
<dbReference type="InterPro" id="IPR012337">
    <property type="entry name" value="RNaseH-like_sf"/>
</dbReference>
<dbReference type="InterPro" id="IPR047768">
    <property type="entry name" value="Tn5p-like"/>
</dbReference>
<dbReference type="EMBL" id="FMAJ01000016">
    <property type="protein sequence ID" value="SCB61308.1"/>
    <property type="molecule type" value="Genomic_DNA"/>
</dbReference>
<protein>
    <submittedName>
        <fullName evidence="2">Transposase DDE domain-containing protein</fullName>
    </submittedName>
</protein>
<reference evidence="2 3" key="1">
    <citation type="submission" date="2016-08" db="EMBL/GenBank/DDBJ databases">
        <authorList>
            <person name="Seilhamer J.J."/>
        </authorList>
    </citation>
    <scope>NUCLEOTIDE SEQUENCE [LARGE SCALE GENOMIC DNA]</scope>
    <source>
        <strain evidence="2 3">HBR26</strain>
    </source>
</reference>
<dbReference type="InterPro" id="IPR054836">
    <property type="entry name" value="Tn5_transposase"/>
</dbReference>
<dbReference type="GO" id="GO:0006313">
    <property type="term" value="P:DNA transposition"/>
    <property type="evidence" value="ECO:0007669"/>
    <property type="project" value="InterPro"/>
</dbReference>
<name>A0A1C3YA06_9HYPH</name>
<dbReference type="STRING" id="1138170.GA0061105_116113"/>
<proteinExistence type="predicted"/>
<organism evidence="2 3">
    <name type="scientific">Rhizobium aethiopicum</name>
    <dbReference type="NCBI Taxonomy" id="1138170"/>
    <lineage>
        <taxon>Bacteria</taxon>
        <taxon>Pseudomonadati</taxon>
        <taxon>Pseudomonadota</taxon>
        <taxon>Alphaproteobacteria</taxon>
        <taxon>Hyphomicrobiales</taxon>
        <taxon>Rhizobiaceae</taxon>
        <taxon>Rhizobium/Agrobacterium group</taxon>
        <taxon>Rhizobium</taxon>
    </lineage>
</organism>
<dbReference type="PANTHER" id="PTHR37319:SF1">
    <property type="entry name" value="TRANSPOSASE TN5 DIMERISATION DOMAIN-CONTAINING PROTEIN"/>
    <property type="match status" value="1"/>
</dbReference>
<gene>
    <name evidence="2" type="ORF">GA0061105_116113</name>
</gene>
<evidence type="ECO:0000313" key="2">
    <source>
        <dbReference type="EMBL" id="SCB61308.1"/>
    </source>
</evidence>
<dbReference type="Gene3D" id="3.90.350.10">
    <property type="entry name" value="Transposase Inhibitor Protein From Tn5, Chain A, domain 1"/>
    <property type="match status" value="1"/>
</dbReference>
<dbReference type="InterPro" id="IPR002559">
    <property type="entry name" value="Transposase_11"/>
</dbReference>
<accession>A0A1C3YA06</accession>
<dbReference type="GO" id="GO:0004803">
    <property type="term" value="F:transposase activity"/>
    <property type="evidence" value="ECO:0007669"/>
    <property type="project" value="InterPro"/>
</dbReference>
<evidence type="ECO:0000259" key="1">
    <source>
        <dbReference type="Pfam" id="PF01609"/>
    </source>
</evidence>
<dbReference type="Pfam" id="PF01609">
    <property type="entry name" value="DDE_Tnp_1"/>
    <property type="match status" value="1"/>
</dbReference>
<evidence type="ECO:0000313" key="3">
    <source>
        <dbReference type="Proteomes" id="UP000198723"/>
    </source>
</evidence>
<dbReference type="PANTHER" id="PTHR37319">
    <property type="entry name" value="TRANSPOSASE"/>
    <property type="match status" value="1"/>
</dbReference>
<dbReference type="NCBIfam" id="NF033590">
    <property type="entry name" value="transpos_IS4_3"/>
    <property type="match status" value="1"/>
</dbReference>
<dbReference type="GO" id="GO:0003677">
    <property type="term" value="F:DNA binding"/>
    <property type="evidence" value="ECO:0007669"/>
    <property type="project" value="InterPro"/>
</dbReference>
<feature type="domain" description="Transposase IS4-like" evidence="1">
    <location>
        <begin position="49"/>
        <end position="160"/>
    </location>
</feature>
<sequence length="319" mass="36240">MMWARLPDQRFDLLSRVMHDHALIGGSKLRDVVETVRFCDTQTIELRERADRPARQATLCLRFGQATIRRPQNLREEGLPDGVRLSWVEVVEPDAPDGVEPLHWLLLTTHALSSATDAWQIVAWYKQRWMIEQFFRVMKTQGFKIEDSQLQLAPRLEKLVAIAAKAAAIVLQLVQDRSGGDPHPASLAVSPHEINTLAALESRFKGKTKLQSNPHPKASLAWAAWIVAKLGGWNGYASSKPPGPITFFNGLKYCADGWALRDRYMPQSFGGEMFHWIICFWSRTKSSDQRAEPSRWPGSVRACLQVRLRKGVSRAQHRR</sequence>